<feature type="domain" description="EF-hand" evidence="8">
    <location>
        <begin position="9"/>
        <end position="44"/>
    </location>
</feature>
<feature type="domain" description="EF-hand" evidence="8">
    <location>
        <begin position="119"/>
        <end position="152"/>
    </location>
</feature>
<dbReference type="GO" id="GO:0016460">
    <property type="term" value="C:myosin II complex"/>
    <property type="evidence" value="ECO:0007669"/>
    <property type="project" value="TreeGrafter"/>
</dbReference>
<evidence type="ECO:0000256" key="1">
    <source>
        <dbReference type="ARBA" id="ARBA00004245"/>
    </source>
</evidence>
<proteinExistence type="inferred from homology"/>
<evidence type="ECO:0000313" key="9">
    <source>
        <dbReference type="EMBL" id="OMJ85133.1"/>
    </source>
</evidence>
<feature type="domain" description="EF-hand" evidence="8">
    <location>
        <begin position="45"/>
        <end position="80"/>
    </location>
</feature>
<sequence length="152" mass="17168">MEEESLTEEQIQDINDVFDVIDENKSNSIDVKELARGLRGLGLNPTNAEIQKLMDKYDNDGTETLDRDEFTKLFTDCLHTLTTTDELLREQFAKLDANGNGYIEAEELRKVLLYGDEKLTEDEVENIISEFDKSGDGQISLAEFLEGILGKA</sequence>
<dbReference type="EMBL" id="MPUH01000246">
    <property type="protein sequence ID" value="OMJ85133.1"/>
    <property type="molecule type" value="Genomic_DNA"/>
</dbReference>
<dbReference type="PROSITE" id="PS00018">
    <property type="entry name" value="EF_HAND_1"/>
    <property type="match status" value="3"/>
</dbReference>
<evidence type="ECO:0000259" key="8">
    <source>
        <dbReference type="PROSITE" id="PS50222"/>
    </source>
</evidence>
<evidence type="ECO:0000256" key="2">
    <source>
        <dbReference type="ARBA" id="ARBA00005253"/>
    </source>
</evidence>
<dbReference type="InterPro" id="IPR011992">
    <property type="entry name" value="EF-hand-dom_pair"/>
</dbReference>
<keyword evidence="3" id="KW-0963">Cytoplasm</keyword>
<dbReference type="Gene3D" id="1.10.238.10">
    <property type="entry name" value="EF-hand"/>
    <property type="match status" value="2"/>
</dbReference>
<reference evidence="9 10" key="1">
    <citation type="submission" date="2016-11" db="EMBL/GenBank/DDBJ databases">
        <title>The macronuclear genome of Stentor coeruleus: a giant cell with tiny introns.</title>
        <authorList>
            <person name="Slabodnick M."/>
            <person name="Ruby J.G."/>
            <person name="Reiff S.B."/>
            <person name="Swart E.C."/>
            <person name="Gosai S."/>
            <person name="Prabakaran S."/>
            <person name="Witkowska E."/>
            <person name="Larue G.E."/>
            <person name="Fisher S."/>
            <person name="Freeman R.M."/>
            <person name="Gunawardena J."/>
            <person name="Chu W."/>
            <person name="Stover N.A."/>
            <person name="Gregory B.D."/>
            <person name="Nowacki M."/>
            <person name="Derisi J."/>
            <person name="Roy S.W."/>
            <person name="Marshall W.F."/>
            <person name="Sood P."/>
        </authorList>
    </citation>
    <scope>NUCLEOTIDE SEQUENCE [LARGE SCALE GENOMIC DNA]</scope>
    <source>
        <strain evidence="9">WM001</strain>
    </source>
</reference>
<evidence type="ECO:0000256" key="4">
    <source>
        <dbReference type="ARBA" id="ARBA00022737"/>
    </source>
</evidence>
<name>A0A1R2C7Z8_9CILI</name>
<keyword evidence="10" id="KW-1185">Reference proteome</keyword>
<protein>
    <recommendedName>
        <fullName evidence="8">EF-hand domain-containing protein</fullName>
    </recommendedName>
</protein>
<keyword evidence="6" id="KW-0206">Cytoskeleton</keyword>
<evidence type="ECO:0000313" key="10">
    <source>
        <dbReference type="Proteomes" id="UP000187209"/>
    </source>
</evidence>
<dbReference type="GO" id="GO:0005509">
    <property type="term" value="F:calcium ion binding"/>
    <property type="evidence" value="ECO:0007669"/>
    <property type="project" value="InterPro"/>
</dbReference>
<keyword evidence="4" id="KW-0677">Repeat</keyword>
<dbReference type="AlphaFoldDB" id="A0A1R2C7Z8"/>
<comment type="function">
    <text evidence="7">Plays a fundamental role in microtubule organizing center structure and function. Component of the infraciliary lattice (ICL) and the ciliary basal bodies.</text>
</comment>
<dbReference type="InterPro" id="IPR002048">
    <property type="entry name" value="EF_hand_dom"/>
</dbReference>
<dbReference type="OrthoDB" id="191686at2759"/>
<dbReference type="PANTHER" id="PTHR23048">
    <property type="entry name" value="MYOSIN LIGHT CHAIN 1, 3"/>
    <property type="match status" value="1"/>
</dbReference>
<accession>A0A1R2C7Z8</accession>
<evidence type="ECO:0000256" key="7">
    <source>
        <dbReference type="ARBA" id="ARBA00025692"/>
    </source>
</evidence>
<comment type="subcellular location">
    <subcellularLocation>
        <location evidence="1">Cytoplasm</location>
        <location evidence="1">Cytoskeleton</location>
    </subcellularLocation>
</comment>
<gene>
    <name evidence="9" type="ORF">SteCoe_13599</name>
</gene>
<dbReference type="Proteomes" id="UP000187209">
    <property type="component" value="Unassembled WGS sequence"/>
</dbReference>
<dbReference type="InterPro" id="IPR018247">
    <property type="entry name" value="EF_Hand_1_Ca_BS"/>
</dbReference>
<dbReference type="SMART" id="SM00054">
    <property type="entry name" value="EFh"/>
    <property type="match status" value="4"/>
</dbReference>
<organism evidence="9 10">
    <name type="scientific">Stentor coeruleus</name>
    <dbReference type="NCBI Taxonomy" id="5963"/>
    <lineage>
        <taxon>Eukaryota</taxon>
        <taxon>Sar</taxon>
        <taxon>Alveolata</taxon>
        <taxon>Ciliophora</taxon>
        <taxon>Postciliodesmatophora</taxon>
        <taxon>Heterotrichea</taxon>
        <taxon>Heterotrichida</taxon>
        <taxon>Stentoridae</taxon>
        <taxon>Stentor</taxon>
    </lineage>
</organism>
<evidence type="ECO:0000256" key="5">
    <source>
        <dbReference type="ARBA" id="ARBA00022837"/>
    </source>
</evidence>
<dbReference type="FunFam" id="1.10.238.10:FF:000001">
    <property type="entry name" value="Calmodulin 1"/>
    <property type="match status" value="1"/>
</dbReference>
<keyword evidence="5" id="KW-0106">Calcium</keyword>
<evidence type="ECO:0000256" key="3">
    <source>
        <dbReference type="ARBA" id="ARBA00022490"/>
    </source>
</evidence>
<feature type="domain" description="EF-hand" evidence="8">
    <location>
        <begin position="83"/>
        <end position="118"/>
    </location>
</feature>
<dbReference type="CDD" id="cd15898">
    <property type="entry name" value="EFh_PI-PLC"/>
    <property type="match status" value="1"/>
</dbReference>
<evidence type="ECO:0000256" key="6">
    <source>
        <dbReference type="ARBA" id="ARBA00023212"/>
    </source>
</evidence>
<dbReference type="InterPro" id="IPR050230">
    <property type="entry name" value="CALM/Myosin/TropC-like"/>
</dbReference>
<comment type="caution">
    <text evidence="9">The sequence shown here is derived from an EMBL/GenBank/DDBJ whole genome shotgun (WGS) entry which is preliminary data.</text>
</comment>
<dbReference type="PROSITE" id="PS50222">
    <property type="entry name" value="EF_HAND_2"/>
    <property type="match status" value="4"/>
</dbReference>
<comment type="similarity">
    <text evidence="2">Belongs to the centrin family.</text>
</comment>
<dbReference type="PANTHER" id="PTHR23048:SF59">
    <property type="entry name" value="EF-HAND SUPERFAMILY PROTEIN"/>
    <property type="match status" value="1"/>
</dbReference>
<dbReference type="SUPFAM" id="SSF47473">
    <property type="entry name" value="EF-hand"/>
    <property type="match status" value="1"/>
</dbReference>
<dbReference type="Pfam" id="PF13499">
    <property type="entry name" value="EF-hand_7"/>
    <property type="match status" value="2"/>
</dbReference>